<dbReference type="GO" id="GO:0043041">
    <property type="term" value="P:amino acid activation for nonribosomal peptide biosynthetic process"/>
    <property type="evidence" value="ECO:0007669"/>
    <property type="project" value="TreeGrafter"/>
</dbReference>
<feature type="domain" description="Carrier" evidence="4">
    <location>
        <begin position="1067"/>
        <end position="1143"/>
    </location>
</feature>
<proteinExistence type="predicted"/>
<dbReference type="Gene3D" id="3.30.559.30">
    <property type="entry name" value="Nonribosomal peptide synthetase, condensation domain"/>
    <property type="match status" value="2"/>
</dbReference>
<dbReference type="PROSITE" id="PS00012">
    <property type="entry name" value="PHOSPHOPANTETHEINE"/>
    <property type="match status" value="1"/>
</dbReference>
<dbReference type="InterPro" id="IPR001242">
    <property type="entry name" value="Condensation_dom"/>
</dbReference>
<dbReference type="GO" id="GO:0003824">
    <property type="term" value="F:catalytic activity"/>
    <property type="evidence" value="ECO:0007669"/>
    <property type="project" value="InterPro"/>
</dbReference>
<evidence type="ECO:0000313" key="5">
    <source>
        <dbReference type="EMBL" id="KKE81789.1"/>
    </source>
</evidence>
<dbReference type="Pfam" id="PF18563">
    <property type="entry name" value="TubC_N"/>
    <property type="match status" value="1"/>
</dbReference>
<dbReference type="FunFam" id="3.30.559.10:FF:000012">
    <property type="entry name" value="Non-ribosomal peptide synthetase"/>
    <property type="match status" value="1"/>
</dbReference>
<dbReference type="CDD" id="cd19544">
    <property type="entry name" value="E-C_NRPS"/>
    <property type="match status" value="1"/>
</dbReference>
<dbReference type="FunFam" id="3.40.50.12780:FF:000012">
    <property type="entry name" value="Non-ribosomal peptide synthetase"/>
    <property type="match status" value="2"/>
</dbReference>
<dbReference type="InterPro" id="IPR010071">
    <property type="entry name" value="AA_adenyl_dom"/>
</dbReference>
<name>A0A0F6A8R2_9GAMM</name>
<dbReference type="Proteomes" id="UP000033434">
    <property type="component" value="Unassembled WGS sequence"/>
</dbReference>
<dbReference type="RefSeq" id="WP_052961099.1">
    <property type="nucleotide sequence ID" value="NZ_AUXW01000176.1"/>
</dbReference>
<dbReference type="PROSITE" id="PS00455">
    <property type="entry name" value="AMP_BINDING"/>
    <property type="match status" value="2"/>
</dbReference>
<dbReference type="InterPro" id="IPR036736">
    <property type="entry name" value="ACP-like_sf"/>
</dbReference>
<dbReference type="SUPFAM" id="SSF56801">
    <property type="entry name" value="Acetyl-CoA synthetase-like"/>
    <property type="match status" value="2"/>
</dbReference>
<dbReference type="Gene3D" id="3.30.559.10">
    <property type="entry name" value="Chloramphenicol acetyltransferase-like domain"/>
    <property type="match status" value="2"/>
</dbReference>
<evidence type="ECO:0000313" key="6">
    <source>
        <dbReference type="Proteomes" id="UP000033434"/>
    </source>
</evidence>
<comment type="caution">
    <text evidence="5">The sequence shown here is derived from an EMBL/GenBank/DDBJ whole genome shotgun (WGS) entry which is preliminary data.</text>
</comment>
<dbReference type="Pfam" id="PF00501">
    <property type="entry name" value="AMP-binding"/>
    <property type="match status" value="2"/>
</dbReference>
<dbReference type="Gene3D" id="1.10.10.1830">
    <property type="entry name" value="Non-ribosomal peptide synthase, adenylation domain"/>
    <property type="match status" value="1"/>
</dbReference>
<evidence type="ECO:0000259" key="4">
    <source>
        <dbReference type="PROSITE" id="PS50075"/>
    </source>
</evidence>
<dbReference type="Gene3D" id="1.10.1200.10">
    <property type="entry name" value="ACP-like"/>
    <property type="match status" value="2"/>
</dbReference>
<dbReference type="InterPro" id="IPR023213">
    <property type="entry name" value="CAT-like_dom_sf"/>
</dbReference>
<dbReference type="PANTHER" id="PTHR45527:SF1">
    <property type="entry name" value="FATTY ACID SYNTHASE"/>
    <property type="match status" value="1"/>
</dbReference>
<evidence type="ECO:0000256" key="1">
    <source>
        <dbReference type="ARBA" id="ARBA00001957"/>
    </source>
</evidence>
<dbReference type="PATRIC" id="fig|1129367.4.peg.4283"/>
<dbReference type="PANTHER" id="PTHR45527">
    <property type="entry name" value="NONRIBOSOMAL PEPTIDE SYNTHETASE"/>
    <property type="match status" value="1"/>
</dbReference>
<evidence type="ECO:0000256" key="3">
    <source>
        <dbReference type="ARBA" id="ARBA00022553"/>
    </source>
</evidence>
<keyword evidence="2" id="KW-0596">Phosphopantetheine</keyword>
<dbReference type="NCBIfam" id="NF003417">
    <property type="entry name" value="PRK04813.1"/>
    <property type="match status" value="2"/>
</dbReference>
<dbReference type="Gene3D" id="3.40.50.980">
    <property type="match status" value="4"/>
</dbReference>
<dbReference type="SUPFAM" id="SSF52777">
    <property type="entry name" value="CoA-dependent acyltransferases"/>
    <property type="match status" value="4"/>
</dbReference>
<dbReference type="GO" id="GO:0031177">
    <property type="term" value="F:phosphopantetheine binding"/>
    <property type="evidence" value="ECO:0007669"/>
    <property type="project" value="TreeGrafter"/>
</dbReference>
<dbReference type="InterPro" id="IPR044894">
    <property type="entry name" value="TubC_N_sf"/>
</dbReference>
<dbReference type="InterPro" id="IPR041464">
    <property type="entry name" value="TubC_N"/>
</dbReference>
<accession>A0A0F6A8R2</accession>
<feature type="domain" description="Carrier" evidence="4">
    <location>
        <begin position="2165"/>
        <end position="2241"/>
    </location>
</feature>
<dbReference type="FunFam" id="3.30.300.30:FF:000015">
    <property type="entry name" value="Nonribosomal peptide synthase SidD"/>
    <property type="match status" value="1"/>
</dbReference>
<dbReference type="InterPro" id="IPR045851">
    <property type="entry name" value="AMP-bd_C_sf"/>
</dbReference>
<dbReference type="NCBIfam" id="TIGR01733">
    <property type="entry name" value="AA-adenyl-dom"/>
    <property type="match status" value="2"/>
</dbReference>
<dbReference type="SUPFAM" id="SSF47336">
    <property type="entry name" value="ACP-like"/>
    <property type="match status" value="2"/>
</dbReference>
<dbReference type="Pfam" id="PF00668">
    <property type="entry name" value="Condensation"/>
    <property type="match status" value="2"/>
</dbReference>
<evidence type="ECO:0000256" key="2">
    <source>
        <dbReference type="ARBA" id="ARBA00022450"/>
    </source>
</evidence>
<organism evidence="5 6">
    <name type="scientific">Pseudoalteromonas luteoviolacea S4054</name>
    <dbReference type="NCBI Taxonomy" id="1129367"/>
    <lineage>
        <taxon>Bacteria</taxon>
        <taxon>Pseudomonadati</taxon>
        <taxon>Pseudomonadota</taxon>
        <taxon>Gammaproteobacteria</taxon>
        <taxon>Alteromonadales</taxon>
        <taxon>Pseudoalteromonadaceae</taxon>
        <taxon>Pseudoalteromonas</taxon>
    </lineage>
</organism>
<sequence length="2435" mass="271209">MNPNQIVEYLSSFDIDIYLDSDSKLKAKHPKGVLTSELASLIKDNKIELIEYLSNLGSSAACNTNTITAQPRDNKLMQLSFSQQRLWVIDQLQGGTPEYNMPTAYEVTGKLDLSLVTDIFTQIIERHEVLRTVFQEVHGEAMQQVRSMSEVNFAINVKDLSHLTREIQSHEVAAYVENDTLKPFDLSQDLMLRVSYICTGSHTGVLVFNMHHIASDGWSMEVLSREFFELYEAFSDGKQSPLPKLEIQYADYAHWQRENLSGEALDKQLDYWANQLDEISPLHSLPLSYARPEVKEHVGAIVYGTLSSEISSKLQVLAERFQLTPFMLMHGALSLLLSRHSNSSDIVIGTPIANRLQEELAPLIGFFVNTLVLRTNTEHATLSDYFAHVRQVHLGAQSNQDVPFEQLVERLKVSRSTAHTPLFQIVLTTNTDYGLDRDSDAVKLSEITLAPYKSDMIQAKFDLHVSMHIGDEGIEVSWKYDVSLFDEANIQRLNEHFCRLLTALSDVYQSDIQPNKLPILSQEEELFLLTESEYVTTSQPTQQCIHELFEQQAYENPDSVALVFEGAQLTYQALNERANQLAHYLIETQGVKPDTLVGLYVERSLETVIGILGILKAGGAYVPLDPSYPQERLAYMISDAELKTIVSHASAGQVLAEYSGHVIDLEDVTIYQNYSKQNLDKCALGLTRSHLAYVIYTSGSTGRPKGVLQTHQNVLRLFSVTQDDFGFNGNDCWCLFHSISFDFSVWELWGSLAFGGKLIILSRHSVKDFDLIVDSFNQHGLTVLNQTPSAFKALVEYLSESKLTLPSLEKVIFGGEALLSHHVQQWFNEESFYTQATLINMYGITETTVHVTYRKVEDISSGQIHIGKPLADQSIIIFDQNMNLTPKGVVGEAYVGGNGLARGYLNRAELSAERFIDNPFYDEHKPSSSKRLYRTGDLMRCLPDGNLEYIGRADHQVKIRGYRIELGEVETQLAQQLNIDSALVLAKELAGSQQLVGYVRPSIKVEEGAHSTFISELKASLSSQLPEHMVPSILLVVSDWPLTPNGKVDRKALPQPESYALQREYVAPVTRTEKILAEIWSELLDIKSDTLSVTANFFELGGHSLLIMKLIGLASSNDLHIQAQDVFTAPNLKALASLNDAYFAQRDAVSFEVPENLIPEHCEHITPDMLPLVNLTEAEIYHIAKQVPKGMANIEDIYPLGPLQAGILYTHLISEAHDPYVTPLLFKIKNQAALDDFINGMRFLIQRHDVLRTMVLHDGLSKPVQVVCKEASVPVKWLDIPEGVDVETVMLEKSRPEQQWLDLSQAPLFQLQIARKNEQESYLLLQMHHMITDHVSLDIVQRELNAFNTGMADKLAPVQPYRNFIAYTANQFETKQAEAHFKSILGDVESSTAPFDLTDIRSNGADMEELIELVPHDIAQQVRTLAKQLKLSPASLFHAAYSLVLAACSNKQDVVFGSVMSGRLQGLAGTESMLGVFINTLPVRAQLNSKSVLDFVSDIQSYLQALLPFEQTPLAVAQSCSGVPDNSPLFSAMLNFRHSGSVESSDVQDIEQEQSIELISSQERTNYPFNLSVDDLGEDFALDFQVDPSIDVNRVMGYMQKALAELTAHLSTSPQTCITTLNVIPSDEFDYLTNTLNDTAMAYPLDKCVHELFEQQVAERPDAIALEYAGEQLTYRELNTRANQLAHYLISQGVQVEQSVGICLPRSIDMVVSVLGILKAGATYIPLDPEYPSARLSHIFEDTNLRHLITHSTLVTSLAVDGVTLYESDKLIDVLTGNPATNIARRAAHNEASLAYMIFTSGSTGKPKGVMITHQALVNHVVGMADRLPGVFSWPNKLLAVTTIAFDIAGLELFGPLAYGGQVVLTPSDETKDPRKLSALLTSKEITCMQATPATWQMLVNDDWSGKPDLVALTGGEALPINLAQSLLPRIYQLWNCYGPTEATIWSLVNQVDRQQAEFGRIKLGGSLGNYSHFVLNELGQLQPLGCVGELHIGGISLARGYLNRAELTAQRFIDNPYFDPSNPMSSKKLYKTGDLVRYLADGNLAFLGRIDDQVKIRGFRIELGEIEALLCEQEQVESAQVVAKEVGGRQQLVGYVKPMDVSAIANDETFIHSLFAILQDVLPSYMVPSNLINIAKWPVTPNGKIDKKALPSPNGVELQGEYVAPETDTESMLVSIWADVLGIEAEMISTSANYYSLGGNSITSVQMVLAAAKKGLKLNVGDFMKYQTISDLAVVASKNSEPAEASIVKEAPLSERSLVVCSADAHLTSLKRHDKCWYSIIKFDETTTETHIRHKVKQLLKSDKALTVSIESENSVSSQNLNNLLLSKRYLPVNRDLMKRVLHEITYTEQACTFQEHLTDMAASLMEQVAQEHGPLIRFTWTSDEIGHFYLVVVAHKLLLNESEWELLIDDFGQEVINLKLSHEEDAASSALYT</sequence>
<dbReference type="InterPro" id="IPR006162">
    <property type="entry name" value="Ppantetheine_attach_site"/>
</dbReference>
<dbReference type="FunFam" id="3.40.50.980:FF:000001">
    <property type="entry name" value="Non-ribosomal peptide synthetase"/>
    <property type="match status" value="2"/>
</dbReference>
<dbReference type="EMBL" id="AUXW01000176">
    <property type="protein sequence ID" value="KKE81789.1"/>
    <property type="molecule type" value="Genomic_DNA"/>
</dbReference>
<dbReference type="GO" id="GO:0005737">
    <property type="term" value="C:cytoplasm"/>
    <property type="evidence" value="ECO:0007669"/>
    <property type="project" value="TreeGrafter"/>
</dbReference>
<comment type="cofactor">
    <cofactor evidence="1">
        <name>pantetheine 4'-phosphate</name>
        <dbReference type="ChEBI" id="CHEBI:47942"/>
    </cofactor>
</comment>
<dbReference type="GO" id="GO:0044550">
    <property type="term" value="P:secondary metabolite biosynthetic process"/>
    <property type="evidence" value="ECO:0007669"/>
    <property type="project" value="TreeGrafter"/>
</dbReference>
<dbReference type="InterPro" id="IPR020845">
    <property type="entry name" value="AMP-binding_CS"/>
</dbReference>
<dbReference type="Gene3D" id="2.30.38.10">
    <property type="entry name" value="Luciferase, Domain 3"/>
    <property type="match status" value="2"/>
</dbReference>
<protein>
    <recommendedName>
        <fullName evidence="4">Carrier domain-containing protein</fullName>
    </recommendedName>
</protein>
<dbReference type="Pfam" id="PF00550">
    <property type="entry name" value="PP-binding"/>
    <property type="match status" value="2"/>
</dbReference>
<dbReference type="Gene3D" id="3.30.300.30">
    <property type="match status" value="2"/>
</dbReference>
<dbReference type="PROSITE" id="PS50075">
    <property type="entry name" value="CARRIER"/>
    <property type="match status" value="2"/>
</dbReference>
<dbReference type="CDD" id="cd12116">
    <property type="entry name" value="A_NRPS_Ta1_like"/>
    <property type="match status" value="1"/>
</dbReference>
<dbReference type="InterPro" id="IPR000873">
    <property type="entry name" value="AMP-dep_synth/lig_dom"/>
</dbReference>
<gene>
    <name evidence="5" type="ORF">N479_02175</name>
</gene>
<dbReference type="CDD" id="cd05930">
    <property type="entry name" value="A_NRPS"/>
    <property type="match status" value="1"/>
</dbReference>
<dbReference type="InterPro" id="IPR009081">
    <property type="entry name" value="PP-bd_ACP"/>
</dbReference>
<keyword evidence="3" id="KW-0597">Phosphoprotein</keyword>
<reference evidence="5 6" key="1">
    <citation type="journal article" date="2015" name="BMC Genomics">
        <title>Genome mining reveals unlocked bioactive potential of marine Gram-negative bacteria.</title>
        <authorList>
            <person name="Machado H."/>
            <person name="Sonnenschein E.C."/>
            <person name="Melchiorsen J."/>
            <person name="Gram L."/>
        </authorList>
    </citation>
    <scope>NUCLEOTIDE SEQUENCE [LARGE SCALE GENOMIC DNA]</scope>
    <source>
        <strain evidence="5 6">S4054</strain>
    </source>
</reference>
<dbReference type="CDD" id="cd19531">
    <property type="entry name" value="LCL_NRPS-like"/>
    <property type="match status" value="1"/>
</dbReference>